<keyword evidence="7" id="KW-1185">Reference proteome</keyword>
<feature type="domain" description="EF-hand" evidence="6">
    <location>
        <begin position="180"/>
        <end position="215"/>
    </location>
</feature>
<dbReference type="PANTHER" id="PTHR10827:SF47">
    <property type="entry name" value="RETICULOCALBIN-3"/>
    <property type="match status" value="1"/>
</dbReference>
<dbReference type="Proteomes" id="UP001652627">
    <property type="component" value="Chromosome 34"/>
</dbReference>
<reference evidence="8" key="1">
    <citation type="submission" date="2025-08" db="UniProtKB">
        <authorList>
            <consortium name="RefSeq"/>
        </authorList>
    </citation>
    <scope>IDENTIFICATION</scope>
    <source>
        <tissue evidence="8">Blood</tissue>
    </source>
</reference>
<evidence type="ECO:0000259" key="6">
    <source>
        <dbReference type="PROSITE" id="PS50222"/>
    </source>
</evidence>
<dbReference type="Gene3D" id="1.10.238.10">
    <property type="entry name" value="EF-hand"/>
    <property type="match status" value="2"/>
</dbReference>
<dbReference type="InterPro" id="IPR002048">
    <property type="entry name" value="EF_hand_dom"/>
</dbReference>
<accession>A0ABM4FZN2</accession>
<name>A0ABM4FZN2_9AVES</name>
<dbReference type="SUPFAM" id="SSF47473">
    <property type="entry name" value="EF-hand"/>
    <property type="match status" value="1"/>
</dbReference>
<evidence type="ECO:0000313" key="8">
    <source>
        <dbReference type="RefSeq" id="XP_067170402.1"/>
    </source>
</evidence>
<dbReference type="PANTHER" id="PTHR10827">
    <property type="entry name" value="RETICULOCALBIN"/>
    <property type="match status" value="1"/>
</dbReference>
<evidence type="ECO:0000256" key="2">
    <source>
        <dbReference type="ARBA" id="ARBA00022723"/>
    </source>
</evidence>
<dbReference type="Pfam" id="PF13202">
    <property type="entry name" value="EF-hand_5"/>
    <property type="match status" value="2"/>
</dbReference>
<dbReference type="RefSeq" id="XP_067170402.1">
    <property type="nucleotide sequence ID" value="XM_067314301.1"/>
</dbReference>
<feature type="domain" description="EF-hand" evidence="6">
    <location>
        <begin position="257"/>
        <end position="292"/>
    </location>
</feature>
<dbReference type="GeneID" id="136994895"/>
<dbReference type="InterPro" id="IPR011992">
    <property type="entry name" value="EF-hand-dom_pair"/>
</dbReference>
<evidence type="ECO:0000256" key="5">
    <source>
        <dbReference type="SAM" id="SignalP"/>
    </source>
</evidence>
<keyword evidence="2" id="KW-0479">Metal-binding</keyword>
<dbReference type="InterPro" id="IPR018247">
    <property type="entry name" value="EF_Hand_1_Ca_BS"/>
</dbReference>
<protein>
    <submittedName>
        <fullName evidence="8">LOW QUALITY PROTEIN: reticulocalbin-3-like</fullName>
    </submittedName>
</protein>
<evidence type="ECO:0000313" key="7">
    <source>
        <dbReference type="Proteomes" id="UP001652627"/>
    </source>
</evidence>
<dbReference type="PROSITE" id="PS00018">
    <property type="entry name" value="EF_HAND_1"/>
    <property type="match status" value="3"/>
</dbReference>
<comment type="similarity">
    <text evidence="1">Belongs to the CREC family.</text>
</comment>
<feature type="signal peptide" evidence="5">
    <location>
        <begin position="1"/>
        <end position="21"/>
    </location>
</feature>
<gene>
    <name evidence="8" type="primary">LOC136994895</name>
</gene>
<keyword evidence="5" id="KW-0732">Signal</keyword>
<proteinExistence type="inferred from homology"/>
<dbReference type="SMART" id="SM00054">
    <property type="entry name" value="EFh"/>
    <property type="match status" value="3"/>
</dbReference>
<dbReference type="PROSITE" id="PS50222">
    <property type="entry name" value="EF_HAND_2"/>
    <property type="match status" value="2"/>
</dbReference>
<feature type="region of interest" description="Disordered" evidence="4">
    <location>
        <begin position="126"/>
        <end position="159"/>
    </location>
</feature>
<evidence type="ECO:0000256" key="3">
    <source>
        <dbReference type="ARBA" id="ARBA00022837"/>
    </source>
</evidence>
<feature type="compositionally biased region" description="Acidic residues" evidence="4">
    <location>
        <begin position="129"/>
        <end position="139"/>
    </location>
</feature>
<keyword evidence="3" id="KW-0106">Calcium</keyword>
<evidence type="ECO:0000256" key="4">
    <source>
        <dbReference type="SAM" id="MobiDB-lite"/>
    </source>
</evidence>
<evidence type="ECO:0000256" key="1">
    <source>
        <dbReference type="ARBA" id="ARBA00006431"/>
    </source>
</evidence>
<organism evidence="7 8">
    <name type="scientific">Apteryx mantelli</name>
    <name type="common">North Island brown kiwi</name>
    <dbReference type="NCBI Taxonomy" id="2696672"/>
    <lineage>
        <taxon>Eukaryota</taxon>
        <taxon>Metazoa</taxon>
        <taxon>Chordata</taxon>
        <taxon>Craniata</taxon>
        <taxon>Vertebrata</taxon>
        <taxon>Euteleostomi</taxon>
        <taxon>Archelosauria</taxon>
        <taxon>Archosauria</taxon>
        <taxon>Dinosauria</taxon>
        <taxon>Saurischia</taxon>
        <taxon>Theropoda</taxon>
        <taxon>Coelurosauria</taxon>
        <taxon>Aves</taxon>
        <taxon>Palaeognathae</taxon>
        <taxon>Apterygiformes</taxon>
        <taxon>Apterygidae</taxon>
        <taxon>Apteryx</taxon>
    </lineage>
</organism>
<sequence>MGSTAWPGRLVWLAALWLAGAEPAPDRGPRRPHEHPRGVAYDHEAFLGAEEARAFDQLAPHESRRRLGLLVGLIDGDGDGAVKGAELQAWMERRRRRGLAESCAGAASATTATATRPGLARVPQQAYGADDDFGDVEDPESYRRPGGPDGAALPAADGDGDGVVRGDELAAFLHPEEFEHMKLVVAATIEDMDKNGDGYVQVDEYIGDMYAREPGVPEPRVVADGAGAVGRFRDLDGDGRLDAAEVAHWLRPPATNPAEVEAKHLLHESDADKDGKLTKEEILGNWNMFVGSQATSYGEDLTRPHDEL</sequence>
<feature type="chain" id="PRO_5045116477" evidence="5">
    <location>
        <begin position="22"/>
        <end position="308"/>
    </location>
</feature>